<dbReference type="EMBL" id="QTUJ01000001">
    <property type="protein sequence ID" value="REF72010.1"/>
    <property type="molecule type" value="Genomic_DNA"/>
</dbReference>
<dbReference type="PANTHER" id="PTHR24321:SF8">
    <property type="entry name" value="ESTRADIOL 17-BETA-DEHYDROGENASE 8-RELATED"/>
    <property type="match status" value="1"/>
</dbReference>
<organism evidence="3 4">
    <name type="scientific">Paracoccus versutus</name>
    <name type="common">Thiobacillus versutus</name>
    <dbReference type="NCBI Taxonomy" id="34007"/>
    <lineage>
        <taxon>Bacteria</taxon>
        <taxon>Pseudomonadati</taxon>
        <taxon>Pseudomonadota</taxon>
        <taxon>Alphaproteobacteria</taxon>
        <taxon>Rhodobacterales</taxon>
        <taxon>Paracoccaceae</taxon>
        <taxon>Paracoccus</taxon>
    </lineage>
</organism>
<gene>
    <name evidence="3" type="ORF">BDD41_0474</name>
</gene>
<dbReference type="InterPro" id="IPR020904">
    <property type="entry name" value="Sc_DH/Rdtase_CS"/>
</dbReference>
<dbReference type="CDD" id="cd05233">
    <property type="entry name" value="SDR_c"/>
    <property type="match status" value="1"/>
</dbReference>
<dbReference type="InterPro" id="IPR002347">
    <property type="entry name" value="SDR_fam"/>
</dbReference>
<dbReference type="Proteomes" id="UP000256941">
    <property type="component" value="Unassembled WGS sequence"/>
</dbReference>
<dbReference type="Gene3D" id="3.40.50.720">
    <property type="entry name" value="NAD(P)-binding Rossmann-like Domain"/>
    <property type="match status" value="1"/>
</dbReference>
<dbReference type="NCBIfam" id="NF009466">
    <property type="entry name" value="PRK12826.1-2"/>
    <property type="match status" value="1"/>
</dbReference>
<evidence type="ECO:0000256" key="2">
    <source>
        <dbReference type="ARBA" id="ARBA00023002"/>
    </source>
</evidence>
<dbReference type="GO" id="GO:0016491">
    <property type="term" value="F:oxidoreductase activity"/>
    <property type="evidence" value="ECO:0007669"/>
    <property type="project" value="UniProtKB-KW"/>
</dbReference>
<reference evidence="3 4" key="1">
    <citation type="submission" date="2018-08" db="EMBL/GenBank/DDBJ databases">
        <title>Genomic Encyclopedia of Archaeal and Bacterial Type Strains, Phase II (KMG-II): from individual species to whole genera.</title>
        <authorList>
            <person name="Goeker M."/>
        </authorList>
    </citation>
    <scope>NUCLEOTIDE SEQUENCE [LARGE SCALE GENOMIC DNA]</scope>
    <source>
        <strain evidence="3 4">DSM 17099</strain>
    </source>
</reference>
<sequence length="257" mass="26839">MDLDIKGLRVVVTGGALGLGAEIVRRFLAEGARVHACDIDEAALGRLGRQDGLSLGACDVADPQSVERMLAAAVQAMGGLDCLANNAAVSGPLAPVEETEIAAWEHCLRVCLFGQYYCCRFAVPHLRRSANGSIVNLSSAAGKFGFTNRSAYAAAKSGILGLTRTLSRELGPAGVRCNAVLPGIIDGDRLQRVLAANAQAQGRSPEAVAQDWLAHASIKRMLKAGEVADMIAYLASPRGRSISGQAISIDGDLQMLA</sequence>
<dbReference type="PRINTS" id="PR00081">
    <property type="entry name" value="GDHRDH"/>
</dbReference>
<comment type="caution">
    <text evidence="3">The sequence shown here is derived from an EMBL/GenBank/DDBJ whole genome shotgun (WGS) entry which is preliminary data.</text>
</comment>
<proteinExistence type="inferred from homology"/>
<dbReference type="SUPFAM" id="SSF51735">
    <property type="entry name" value="NAD(P)-binding Rossmann-fold domains"/>
    <property type="match status" value="1"/>
</dbReference>
<name>A0A3D9XNJ6_PARVE</name>
<dbReference type="RefSeq" id="WP_116221662.1">
    <property type="nucleotide sequence ID" value="NZ_CP038196.1"/>
</dbReference>
<dbReference type="AlphaFoldDB" id="A0A3D9XNJ6"/>
<dbReference type="InterPro" id="IPR036291">
    <property type="entry name" value="NAD(P)-bd_dom_sf"/>
</dbReference>
<protein>
    <submittedName>
        <fullName evidence="3">NAD(P)-dependent dehydrogenase (Short-subunit alcohol dehydrogenase family)</fullName>
    </submittedName>
</protein>
<evidence type="ECO:0000313" key="3">
    <source>
        <dbReference type="EMBL" id="REF72010.1"/>
    </source>
</evidence>
<evidence type="ECO:0000313" key="4">
    <source>
        <dbReference type="Proteomes" id="UP000256941"/>
    </source>
</evidence>
<accession>A0A3D9XNJ6</accession>
<evidence type="ECO:0000256" key="1">
    <source>
        <dbReference type="ARBA" id="ARBA00006484"/>
    </source>
</evidence>
<dbReference type="Pfam" id="PF13561">
    <property type="entry name" value="adh_short_C2"/>
    <property type="match status" value="1"/>
</dbReference>
<dbReference type="PRINTS" id="PR00080">
    <property type="entry name" value="SDRFAMILY"/>
</dbReference>
<dbReference type="PANTHER" id="PTHR24321">
    <property type="entry name" value="DEHYDROGENASES, SHORT CHAIN"/>
    <property type="match status" value="1"/>
</dbReference>
<dbReference type="FunFam" id="3.40.50.720:FF:000084">
    <property type="entry name" value="Short-chain dehydrogenase reductase"/>
    <property type="match status" value="1"/>
</dbReference>
<keyword evidence="2" id="KW-0560">Oxidoreductase</keyword>
<dbReference type="PROSITE" id="PS00061">
    <property type="entry name" value="ADH_SHORT"/>
    <property type="match status" value="1"/>
</dbReference>
<comment type="similarity">
    <text evidence="1">Belongs to the short-chain dehydrogenases/reductases (SDR) family.</text>
</comment>